<dbReference type="AlphaFoldDB" id="A0AAD9FQZ7"/>
<dbReference type="EMBL" id="JAODAN010000004">
    <property type="protein sequence ID" value="KAK1924585.1"/>
    <property type="molecule type" value="Genomic_DNA"/>
</dbReference>
<dbReference type="InterPro" id="IPR002994">
    <property type="entry name" value="Surf1/Shy1"/>
</dbReference>
<organism evidence="6 7">
    <name type="scientific">Papiliotrema laurentii</name>
    <name type="common">Cryptococcus laurentii</name>
    <dbReference type="NCBI Taxonomy" id="5418"/>
    <lineage>
        <taxon>Eukaryota</taxon>
        <taxon>Fungi</taxon>
        <taxon>Dikarya</taxon>
        <taxon>Basidiomycota</taxon>
        <taxon>Agaricomycotina</taxon>
        <taxon>Tremellomycetes</taxon>
        <taxon>Tremellales</taxon>
        <taxon>Rhynchogastremaceae</taxon>
        <taxon>Papiliotrema</taxon>
    </lineage>
</organism>
<evidence type="ECO:0000313" key="6">
    <source>
        <dbReference type="EMBL" id="KAK1924585.1"/>
    </source>
</evidence>
<dbReference type="GO" id="GO:0033617">
    <property type="term" value="P:mitochondrial respiratory chain complex IV assembly"/>
    <property type="evidence" value="ECO:0007669"/>
    <property type="project" value="TreeGrafter"/>
</dbReference>
<accession>A0AAD9FQZ7</accession>
<dbReference type="CDD" id="cd06662">
    <property type="entry name" value="SURF1"/>
    <property type="match status" value="1"/>
</dbReference>
<dbReference type="InterPro" id="IPR045214">
    <property type="entry name" value="Surf1/Surf4"/>
</dbReference>
<dbReference type="Proteomes" id="UP001182556">
    <property type="component" value="Unassembled WGS sequence"/>
</dbReference>
<evidence type="ECO:0000313" key="7">
    <source>
        <dbReference type="Proteomes" id="UP001182556"/>
    </source>
</evidence>
<dbReference type="PROSITE" id="PS50895">
    <property type="entry name" value="SURF1"/>
    <property type="match status" value="1"/>
</dbReference>
<dbReference type="GO" id="GO:0005743">
    <property type="term" value="C:mitochondrial inner membrane"/>
    <property type="evidence" value="ECO:0007669"/>
    <property type="project" value="UniProtKB-SubCell"/>
</dbReference>
<keyword evidence="2 5" id="KW-0812">Transmembrane</keyword>
<comment type="caution">
    <text evidence="6">The sequence shown here is derived from an EMBL/GenBank/DDBJ whole genome shotgun (WGS) entry which is preliminary data.</text>
</comment>
<name>A0AAD9FQZ7_PAPLA</name>
<comment type="similarity">
    <text evidence="5">Belongs to the SURF1 family.</text>
</comment>
<dbReference type="Pfam" id="PF02104">
    <property type="entry name" value="SURF1"/>
    <property type="match status" value="1"/>
</dbReference>
<reference evidence="6" key="1">
    <citation type="submission" date="2023-02" db="EMBL/GenBank/DDBJ databases">
        <title>Identification and recombinant expression of a fungal hydrolase from Papiliotrema laurentii that hydrolyzes apple cutin and clears colloidal polyester polyurethane.</title>
        <authorList>
            <consortium name="DOE Joint Genome Institute"/>
            <person name="Roman V.A."/>
            <person name="Bojanowski C."/>
            <person name="Crable B.R."/>
            <person name="Wagner D.N."/>
            <person name="Hung C.S."/>
            <person name="Nadeau L.J."/>
            <person name="Schratz L."/>
            <person name="Haridas S."/>
            <person name="Pangilinan J."/>
            <person name="Lipzen A."/>
            <person name="Na H."/>
            <person name="Yan M."/>
            <person name="Ng V."/>
            <person name="Grigoriev I.V."/>
            <person name="Spatafora J.W."/>
            <person name="Barlow D."/>
            <person name="Biffinger J."/>
            <person name="Kelley-Loughnane N."/>
            <person name="Varaljay V.A."/>
            <person name="Crookes-Goodson W.J."/>
        </authorList>
    </citation>
    <scope>NUCLEOTIDE SEQUENCE</scope>
    <source>
        <strain evidence="6">5307AH</strain>
    </source>
</reference>
<proteinExistence type="inferred from homology"/>
<keyword evidence="7" id="KW-1185">Reference proteome</keyword>
<evidence type="ECO:0000256" key="3">
    <source>
        <dbReference type="ARBA" id="ARBA00022989"/>
    </source>
</evidence>
<keyword evidence="4 5" id="KW-0472">Membrane</keyword>
<keyword evidence="3 5" id="KW-1133">Transmembrane helix</keyword>
<comment type="function">
    <text evidence="5">Probably involved in the biogenesis of the COX complex.</text>
</comment>
<keyword evidence="5" id="KW-0496">Mitochondrion</keyword>
<comment type="subcellular location">
    <subcellularLocation>
        <location evidence="1">Membrane</location>
    </subcellularLocation>
    <subcellularLocation>
        <location evidence="5">Mitochondrion inner membrane</location>
        <topology evidence="5">Multi-pass membrane protein</topology>
    </subcellularLocation>
</comment>
<evidence type="ECO:0000256" key="1">
    <source>
        <dbReference type="ARBA" id="ARBA00004370"/>
    </source>
</evidence>
<dbReference type="PANTHER" id="PTHR23427">
    <property type="entry name" value="SURFEIT LOCUS PROTEIN"/>
    <property type="match status" value="1"/>
</dbReference>
<feature type="transmembrane region" description="Helical" evidence="5">
    <location>
        <begin position="280"/>
        <end position="301"/>
    </location>
</feature>
<dbReference type="PANTHER" id="PTHR23427:SF2">
    <property type="entry name" value="SURFEIT LOCUS PROTEIN 1"/>
    <property type="match status" value="1"/>
</dbReference>
<gene>
    <name evidence="6" type="ORF">DB88DRAFT_486044</name>
</gene>
<protein>
    <recommendedName>
        <fullName evidence="5">SURF1-like protein</fullName>
    </recommendedName>
</protein>
<sequence length="317" mass="35300">MSKLPWTSFRAFSTSSHLASSSKPIQHTVRRTWRPIDPLRTMGRRAFSGPAPFPTSGRASLLRPLNMLVVIIPFFTFSLGVWQVKRLRWKLDLIDEIQRNIEKDPMILPPNINISALPDFAFRRVLLRGVVEGPPILLGPAVEHGVPGAYLIQPFHRAEPGASTIMLNRGFITKTRADAIRAGTQTPGGEVGQEVIIEGMLTKKFDEGKGSWQHDNQPEQNLWFWKDIPGMAEWFGGETKGVQPVLVDAIDRGDHPPTMLMQAGIPLGRPATVEIRNQHATYAMTWFSLSAATAGMLIYLLRKGSGARKLPKTMRPV</sequence>
<evidence type="ECO:0000256" key="2">
    <source>
        <dbReference type="ARBA" id="ARBA00022692"/>
    </source>
</evidence>
<keyword evidence="5" id="KW-0999">Mitochondrion inner membrane</keyword>
<evidence type="ECO:0000256" key="4">
    <source>
        <dbReference type="ARBA" id="ARBA00023136"/>
    </source>
</evidence>
<evidence type="ECO:0000256" key="5">
    <source>
        <dbReference type="RuleBase" id="RU363076"/>
    </source>
</evidence>
<feature type="transmembrane region" description="Helical" evidence="5">
    <location>
        <begin position="65"/>
        <end position="84"/>
    </location>
</feature>